<dbReference type="Proteomes" id="UP000295129">
    <property type="component" value="Unassembled WGS sequence"/>
</dbReference>
<keyword evidence="2" id="KW-0227">DNA damage</keyword>
<dbReference type="Pfam" id="PF03352">
    <property type="entry name" value="Adenine_glyco"/>
    <property type="match status" value="1"/>
</dbReference>
<evidence type="ECO:0000313" key="10">
    <source>
        <dbReference type="EMBL" id="TDN53379.1"/>
    </source>
</evidence>
<evidence type="ECO:0000256" key="6">
    <source>
        <dbReference type="ARBA" id="ARBA00052558"/>
    </source>
</evidence>
<accession>A0A4R6E802</accession>
<evidence type="ECO:0000256" key="2">
    <source>
        <dbReference type="ARBA" id="ARBA00022763"/>
    </source>
</evidence>
<keyword evidence="11" id="KW-1185">Reference proteome</keyword>
<feature type="binding site" evidence="9">
    <location>
        <position position="6"/>
    </location>
    <ligand>
        <name>Zn(2+)</name>
        <dbReference type="ChEBI" id="CHEBI:29105"/>
    </ligand>
</feature>
<evidence type="ECO:0000256" key="3">
    <source>
        <dbReference type="ARBA" id="ARBA00022801"/>
    </source>
</evidence>
<evidence type="ECO:0000313" key="11">
    <source>
        <dbReference type="Proteomes" id="UP000295129"/>
    </source>
</evidence>
<comment type="caution">
    <text evidence="10">The sequence shown here is derived from an EMBL/GenBank/DDBJ whole genome shotgun (WGS) entry which is preliminary data.</text>
</comment>
<feature type="binding site" evidence="9">
    <location>
        <position position="181"/>
    </location>
    <ligand>
        <name>Zn(2+)</name>
        <dbReference type="ChEBI" id="CHEBI:29105"/>
    </ligand>
</feature>
<comment type="catalytic activity">
    <reaction evidence="6">
        <text>Hydrolysis of alkylated DNA, releasing 3-methyladenine.</text>
        <dbReference type="EC" id="3.2.2.20"/>
    </reaction>
</comment>
<gene>
    <name evidence="10" type="ORF">C7389_10552</name>
</gene>
<dbReference type="GO" id="GO:0008725">
    <property type="term" value="F:DNA-3-methyladenine glycosylase activity"/>
    <property type="evidence" value="ECO:0007669"/>
    <property type="project" value="UniProtKB-EC"/>
</dbReference>
<dbReference type="EMBL" id="SNVV01000005">
    <property type="protein sequence ID" value="TDN53379.1"/>
    <property type="molecule type" value="Genomic_DNA"/>
</dbReference>
<name>A0A4R6E802_9RHOO</name>
<dbReference type="GO" id="GO:0006284">
    <property type="term" value="P:base-excision repair"/>
    <property type="evidence" value="ECO:0007669"/>
    <property type="project" value="InterPro"/>
</dbReference>
<keyword evidence="5" id="KW-0234">DNA repair</keyword>
<dbReference type="GO" id="GO:0046872">
    <property type="term" value="F:metal ion binding"/>
    <property type="evidence" value="ECO:0007669"/>
    <property type="project" value="UniProtKB-KW"/>
</dbReference>
<protein>
    <recommendedName>
        <fullName evidence="8">DNA-3-methyladenine glycosylase I</fullName>
        <ecNumber evidence="8">3.2.2.20</ecNumber>
    </recommendedName>
</protein>
<evidence type="ECO:0000256" key="9">
    <source>
        <dbReference type="PIRSR" id="PIRSR604597-1"/>
    </source>
</evidence>
<dbReference type="Gene3D" id="1.10.340.30">
    <property type="entry name" value="Hypothetical protein, domain 2"/>
    <property type="match status" value="1"/>
</dbReference>
<evidence type="ECO:0000256" key="8">
    <source>
        <dbReference type="ARBA" id="ARBA00066766"/>
    </source>
</evidence>
<sequence length="192" mass="21594">MTITRCSWAGSDPLYIDYHDKEWGVPERDPAKLFELLLLEGAQAGLSWITVLRKREHYHKVYDGFDIQRIARWDDAKRQALLADPGIIRNRAKVEAATLNAQAWLKMQEAGVDPAQWLWSFVDGKPLQREVGGTAGLPASTPVSDAMSKALKARGFKFIGSTICYAFMQASGMVNDHFESCFRCREVAMLGR</sequence>
<dbReference type="EC" id="3.2.2.20" evidence="8"/>
<keyword evidence="4 9" id="KW-0862">Zinc</keyword>
<dbReference type="PANTHER" id="PTHR30037">
    <property type="entry name" value="DNA-3-METHYLADENINE GLYCOSYLASE 1"/>
    <property type="match status" value="1"/>
</dbReference>
<dbReference type="InterPro" id="IPR004597">
    <property type="entry name" value="Tag"/>
</dbReference>
<feature type="binding site" evidence="9">
    <location>
        <position position="177"/>
    </location>
    <ligand>
        <name>Zn(2+)</name>
        <dbReference type="ChEBI" id="CHEBI:29105"/>
    </ligand>
</feature>
<evidence type="ECO:0000256" key="1">
    <source>
        <dbReference type="ARBA" id="ARBA00022723"/>
    </source>
</evidence>
<dbReference type="OrthoDB" id="9807664at2"/>
<dbReference type="AlphaFoldDB" id="A0A4R6E802"/>
<dbReference type="InterPro" id="IPR052891">
    <property type="entry name" value="DNA-3mA_glycosylase"/>
</dbReference>
<dbReference type="InterPro" id="IPR005019">
    <property type="entry name" value="Adenine_glyco"/>
</dbReference>
<keyword evidence="3" id="KW-0378">Hydrolase</keyword>
<dbReference type="NCBIfam" id="TIGR00624">
    <property type="entry name" value="tag"/>
    <property type="match status" value="1"/>
</dbReference>
<proteinExistence type="predicted"/>
<evidence type="ECO:0000256" key="4">
    <source>
        <dbReference type="ARBA" id="ARBA00022833"/>
    </source>
</evidence>
<evidence type="ECO:0000256" key="7">
    <source>
        <dbReference type="ARBA" id="ARBA00057608"/>
    </source>
</evidence>
<dbReference type="InterPro" id="IPR011257">
    <property type="entry name" value="DNA_glycosylase"/>
</dbReference>
<dbReference type="FunFam" id="1.10.340.30:FF:000009">
    <property type="entry name" value="DNA-3-methyladenine glycosylase I"/>
    <property type="match status" value="1"/>
</dbReference>
<dbReference type="PANTHER" id="PTHR30037:SF4">
    <property type="entry name" value="DNA-3-METHYLADENINE GLYCOSYLASE I"/>
    <property type="match status" value="1"/>
</dbReference>
<evidence type="ECO:0000256" key="5">
    <source>
        <dbReference type="ARBA" id="ARBA00023204"/>
    </source>
</evidence>
<dbReference type="RefSeq" id="WP_133589937.1">
    <property type="nucleotide sequence ID" value="NZ_SNVV01000005.1"/>
</dbReference>
<comment type="function">
    <text evidence="7">Hydrolysis of the deoxyribose N-glycosidic bond to excise 3-methyladenine from the damaged DNA polymer formed by alkylation lesions.</text>
</comment>
<keyword evidence="1 9" id="KW-0479">Metal-binding</keyword>
<organism evidence="10 11">
    <name type="scientific">Azoarcus indigens</name>
    <dbReference type="NCBI Taxonomy" id="29545"/>
    <lineage>
        <taxon>Bacteria</taxon>
        <taxon>Pseudomonadati</taxon>
        <taxon>Pseudomonadota</taxon>
        <taxon>Betaproteobacteria</taxon>
        <taxon>Rhodocyclales</taxon>
        <taxon>Zoogloeaceae</taxon>
        <taxon>Azoarcus</taxon>
    </lineage>
</organism>
<feature type="binding site" evidence="9">
    <location>
        <position position="19"/>
    </location>
    <ligand>
        <name>Zn(2+)</name>
        <dbReference type="ChEBI" id="CHEBI:29105"/>
    </ligand>
</feature>
<reference evidence="10 11" key="1">
    <citation type="submission" date="2019-03" db="EMBL/GenBank/DDBJ databases">
        <title>Genomic Encyclopedia of Type Strains, Phase IV (KMG-IV): sequencing the most valuable type-strain genomes for metagenomic binning, comparative biology and taxonomic classification.</title>
        <authorList>
            <person name="Goeker M."/>
        </authorList>
    </citation>
    <scope>NUCLEOTIDE SEQUENCE [LARGE SCALE GENOMIC DNA]</scope>
    <source>
        <strain evidence="10 11">DSM 12121</strain>
    </source>
</reference>
<dbReference type="SUPFAM" id="SSF48150">
    <property type="entry name" value="DNA-glycosylase"/>
    <property type="match status" value="1"/>
</dbReference>